<dbReference type="GO" id="GO:0005198">
    <property type="term" value="F:structural molecule activity"/>
    <property type="evidence" value="ECO:0007669"/>
    <property type="project" value="UniProtKB-UniRule"/>
</dbReference>
<dbReference type="GO" id="GO:0009288">
    <property type="term" value="C:bacterial-type flagellum"/>
    <property type="evidence" value="ECO:0007669"/>
    <property type="project" value="UniProtKB-SubCell"/>
</dbReference>
<protein>
    <recommendedName>
        <fullName evidence="2 4">Flagellin</fullName>
    </recommendedName>
</protein>
<evidence type="ECO:0000313" key="8">
    <source>
        <dbReference type="Proteomes" id="UP000433181"/>
    </source>
</evidence>
<keyword evidence="3 4" id="KW-0975">Bacterial flagellum</keyword>
<dbReference type="SUPFAM" id="SSF64518">
    <property type="entry name" value="Phase 1 flagellin"/>
    <property type="match status" value="1"/>
</dbReference>
<keyword evidence="7" id="KW-0969">Cilium</keyword>
<gene>
    <name evidence="7" type="ORF">FYJ84_00680</name>
</gene>
<organism evidence="7 8">
    <name type="scientific">Anaerovibrio slackiae</name>
    <dbReference type="NCBI Taxonomy" id="2652309"/>
    <lineage>
        <taxon>Bacteria</taxon>
        <taxon>Bacillati</taxon>
        <taxon>Bacillota</taxon>
        <taxon>Negativicutes</taxon>
        <taxon>Selenomonadales</taxon>
        <taxon>Selenomonadaceae</taxon>
        <taxon>Anaerovibrio</taxon>
    </lineage>
</organism>
<proteinExistence type="inferred from homology"/>
<reference evidence="7 8" key="1">
    <citation type="submission" date="2019-08" db="EMBL/GenBank/DDBJ databases">
        <title>In-depth cultivation of the pig gut microbiome towards novel bacterial diversity and tailored functional studies.</title>
        <authorList>
            <person name="Wylensek D."/>
            <person name="Hitch T.C.A."/>
            <person name="Clavel T."/>
        </authorList>
    </citation>
    <scope>NUCLEOTIDE SEQUENCE [LARGE SCALE GENOMIC DNA]</scope>
    <source>
        <strain evidence="7 8">WCA-693-APC-5D-A</strain>
    </source>
</reference>
<evidence type="ECO:0000259" key="6">
    <source>
        <dbReference type="Pfam" id="PF00700"/>
    </source>
</evidence>
<dbReference type="PANTHER" id="PTHR42792:SF2">
    <property type="entry name" value="FLAGELLIN"/>
    <property type="match status" value="1"/>
</dbReference>
<sequence>MKNNFVCSLSILNVLNRNYAAMHKSMLRIATGRKINSVADDPSGWAIGQRMSVEIRCLDQARQNAQNSQSMMKVADGALSSTIDILRTLKEKAIAAANGTMTDADRRNVQKEFDQYIDQIDDNALVTFNGQYLLDGSHNSQGSATKQSFTNQSLAEDTTFSTKLTDLQSRAGQDLNIQDTDKVSVSYVKDGKTCTTSFAAKDKTLGDIFKEANRLNNNAGVFEAANLDSADTTNVIGTDANGNEVKTASGKNGITVQAKDKGLDGALGGFTISVTDSQGNVKKTVNAVLDDFTETIEARNGCGDNALYTQTGTKANQGIKLGIGNMTAYGLGLKGSDGSVLSVGTQEAANAAINVLDNALNKALGQSTTIGAVSSRMDYTISNLTTQSENLTSAMSVIMDADMAKEIMEYARNSILVQAAQAMLAQSNQNAAWFLSLLK</sequence>
<keyword evidence="4" id="KW-0964">Secreted</keyword>
<comment type="function">
    <text evidence="4">Flagellin is the subunit protein which polymerizes to form the filaments of bacterial flagella.</text>
</comment>
<dbReference type="GeneID" id="96777424"/>
<dbReference type="EMBL" id="VUNR01000001">
    <property type="protein sequence ID" value="MSU07514.1"/>
    <property type="molecule type" value="Genomic_DNA"/>
</dbReference>
<evidence type="ECO:0000259" key="5">
    <source>
        <dbReference type="Pfam" id="PF00669"/>
    </source>
</evidence>
<dbReference type="Pfam" id="PF00700">
    <property type="entry name" value="Flagellin_C"/>
    <property type="match status" value="1"/>
</dbReference>
<evidence type="ECO:0000256" key="2">
    <source>
        <dbReference type="ARBA" id="ARBA00020110"/>
    </source>
</evidence>
<dbReference type="Proteomes" id="UP000433181">
    <property type="component" value="Unassembled WGS sequence"/>
</dbReference>
<keyword evidence="8" id="KW-1185">Reference proteome</keyword>
<feature type="domain" description="Flagellin C-terminal" evidence="6">
    <location>
        <begin position="354"/>
        <end position="438"/>
    </location>
</feature>
<name>A0A6I2UCY3_9FIRM</name>
<accession>A0A6I2UCY3</accession>
<dbReference type="Pfam" id="PF00669">
    <property type="entry name" value="Flagellin_N"/>
    <property type="match status" value="1"/>
</dbReference>
<dbReference type="PANTHER" id="PTHR42792">
    <property type="entry name" value="FLAGELLIN"/>
    <property type="match status" value="1"/>
</dbReference>
<comment type="caution">
    <text evidence="7">The sequence shown here is derived from an EMBL/GenBank/DDBJ whole genome shotgun (WGS) entry which is preliminary data.</text>
</comment>
<dbReference type="Gene3D" id="6.10.10.10">
    <property type="entry name" value="Flagellar export chaperone, C-terminal domain"/>
    <property type="match status" value="1"/>
</dbReference>
<dbReference type="PRINTS" id="PR00207">
    <property type="entry name" value="FLAGELLIN"/>
</dbReference>
<dbReference type="InterPro" id="IPR046358">
    <property type="entry name" value="Flagellin_C"/>
</dbReference>
<comment type="similarity">
    <text evidence="1 4">Belongs to the bacterial flagellin family.</text>
</comment>
<keyword evidence="7" id="KW-0282">Flagellum</keyword>
<dbReference type="Gene3D" id="1.20.1330.10">
    <property type="entry name" value="f41 fragment of flagellin, N-terminal domain"/>
    <property type="match status" value="2"/>
</dbReference>
<dbReference type="GO" id="GO:0005576">
    <property type="term" value="C:extracellular region"/>
    <property type="evidence" value="ECO:0007669"/>
    <property type="project" value="UniProtKB-SubCell"/>
</dbReference>
<dbReference type="InterPro" id="IPR001029">
    <property type="entry name" value="Flagellin_N"/>
</dbReference>
<dbReference type="RefSeq" id="WP_154405106.1">
    <property type="nucleotide sequence ID" value="NZ_VUNR01000001.1"/>
</dbReference>
<keyword evidence="7" id="KW-0966">Cell projection</keyword>
<dbReference type="InterPro" id="IPR042187">
    <property type="entry name" value="Flagellin_C_sub2"/>
</dbReference>
<dbReference type="AlphaFoldDB" id="A0A6I2UCY3"/>
<feature type="domain" description="Flagellin N-terminal" evidence="5">
    <location>
        <begin position="4"/>
        <end position="137"/>
    </location>
</feature>
<dbReference type="InterPro" id="IPR001492">
    <property type="entry name" value="Flagellin"/>
</dbReference>
<evidence type="ECO:0000256" key="3">
    <source>
        <dbReference type="ARBA" id="ARBA00023143"/>
    </source>
</evidence>
<comment type="subcellular location">
    <subcellularLocation>
        <location evidence="4">Secreted</location>
    </subcellularLocation>
    <subcellularLocation>
        <location evidence="4">Bacterial flagellum</location>
    </subcellularLocation>
</comment>
<evidence type="ECO:0000313" key="7">
    <source>
        <dbReference type="EMBL" id="MSU07514.1"/>
    </source>
</evidence>
<evidence type="ECO:0000256" key="1">
    <source>
        <dbReference type="ARBA" id="ARBA00005709"/>
    </source>
</evidence>
<evidence type="ECO:0000256" key="4">
    <source>
        <dbReference type="RuleBase" id="RU362073"/>
    </source>
</evidence>